<dbReference type="Proteomes" id="UP000631576">
    <property type="component" value="Unassembled WGS sequence"/>
</dbReference>
<sequence>MDNWLKPYIEKLQNIFEINEYDQFVTELYEMLRIKEYPNDIIVQVRKRATYLKNRFSDEVNKENMLMAKIKLTDYLSALTQEEDQNSDLKNLEIYLENFYLFLEALTEYSPDKRATIKHENLKKITIQNEYDLQHLLYAALKPLYPGIRKEVSKDSGVGTVREDIFISDLDVVLEAKCTRNSMTYKKLIEEIEADIVHYPEKNIFFYVYDKKKIIKETKNFNDYFNKQFDGKTVKLFVLQPVNL</sequence>
<protein>
    <submittedName>
        <fullName evidence="1">Uncharacterized protein</fullName>
    </submittedName>
</protein>
<name>A0ABR7G7Z5_9FIRM</name>
<proteinExistence type="predicted"/>
<dbReference type="EMBL" id="JACOPE010000001">
    <property type="protein sequence ID" value="MBC5683559.1"/>
    <property type="molecule type" value="Genomic_DNA"/>
</dbReference>
<dbReference type="RefSeq" id="WP_186865024.1">
    <property type="nucleotide sequence ID" value="NZ_JACOPE010000001.1"/>
</dbReference>
<reference evidence="1 2" key="1">
    <citation type="submission" date="2020-08" db="EMBL/GenBank/DDBJ databases">
        <title>Genome public.</title>
        <authorList>
            <person name="Liu C."/>
            <person name="Sun Q."/>
        </authorList>
    </citation>
    <scope>NUCLEOTIDE SEQUENCE [LARGE SCALE GENOMIC DNA]</scope>
    <source>
        <strain evidence="1 2">NSJ-13</strain>
    </source>
</reference>
<evidence type="ECO:0000313" key="1">
    <source>
        <dbReference type="EMBL" id="MBC5683559.1"/>
    </source>
</evidence>
<keyword evidence="2" id="KW-1185">Reference proteome</keyword>
<dbReference type="Pfam" id="PF18742">
    <property type="entry name" value="DpnII-MboI"/>
    <property type="match status" value="1"/>
</dbReference>
<evidence type="ECO:0000313" key="2">
    <source>
        <dbReference type="Proteomes" id="UP000631576"/>
    </source>
</evidence>
<organism evidence="1 2">
    <name type="scientific">Ruminococcus hominis</name>
    <dbReference type="NCBI Taxonomy" id="2763065"/>
    <lineage>
        <taxon>Bacteria</taxon>
        <taxon>Bacillati</taxon>
        <taxon>Bacillota</taxon>
        <taxon>Clostridia</taxon>
        <taxon>Eubacteriales</taxon>
        <taxon>Oscillospiraceae</taxon>
        <taxon>Ruminococcus</taxon>
    </lineage>
</organism>
<accession>A0ABR7G7Z5</accession>
<gene>
    <name evidence="1" type="ORF">H8S40_08250</name>
</gene>
<comment type="caution">
    <text evidence="1">The sequence shown here is derived from an EMBL/GenBank/DDBJ whole genome shotgun (WGS) entry which is preliminary data.</text>
</comment>